<comment type="function">
    <text evidence="9">Component of the transport system for branched-chain amino acids.</text>
</comment>
<feature type="transmembrane region" description="Helical" evidence="9">
    <location>
        <begin position="304"/>
        <end position="324"/>
    </location>
</feature>
<organism evidence="10 11">
    <name type="scientific">Candidatus Fokinia solitaria</name>
    <dbReference type="NCBI Taxonomy" id="1802984"/>
    <lineage>
        <taxon>Bacteria</taxon>
        <taxon>Pseudomonadati</taxon>
        <taxon>Pseudomonadota</taxon>
        <taxon>Alphaproteobacteria</taxon>
        <taxon>Rickettsiales</taxon>
        <taxon>Candidatus Midichloriaceae</taxon>
        <taxon>Candidatus Fokinia</taxon>
    </lineage>
</organism>
<dbReference type="GO" id="GO:0015188">
    <property type="term" value="F:L-isoleucine transmembrane transporter activity"/>
    <property type="evidence" value="ECO:0007669"/>
    <property type="project" value="TreeGrafter"/>
</dbReference>
<dbReference type="PANTHER" id="PTHR30588">
    <property type="entry name" value="BRANCHED-CHAIN AMINO ACID TRANSPORT SYSTEM 2 CARRIER PROTEIN"/>
    <property type="match status" value="1"/>
</dbReference>
<keyword evidence="6 9" id="KW-0029">Amino-acid transport</keyword>
<evidence type="ECO:0000256" key="3">
    <source>
        <dbReference type="ARBA" id="ARBA00022448"/>
    </source>
</evidence>
<dbReference type="Proteomes" id="UP000244519">
    <property type="component" value="Chromosome"/>
</dbReference>
<evidence type="ECO:0000256" key="6">
    <source>
        <dbReference type="ARBA" id="ARBA00022970"/>
    </source>
</evidence>
<dbReference type="KEGG" id="fso:Fsol_00519"/>
<dbReference type="Pfam" id="PF05525">
    <property type="entry name" value="Branch_AA_trans"/>
    <property type="match status" value="1"/>
</dbReference>
<reference evidence="10 11" key="1">
    <citation type="journal article" date="2018" name="Genome Biol. Evol.">
        <title>The Genome Sequence of "Candidatus Fokinia solitaria": Insights on Reductive Evolution in Rickettsiales.</title>
        <authorList>
            <person name="Floriano A.M."/>
            <person name="Castelli M."/>
            <person name="Krenek S."/>
            <person name="Berendonk T.U."/>
            <person name="Bazzocchi C."/>
            <person name="Petroni G."/>
            <person name="Sassera D."/>
        </authorList>
    </citation>
    <scope>NUCLEOTIDE SEQUENCE [LARGE SCALE GENOMIC DNA]</scope>
    <source>
        <strain evidence="10">Rio ETE_ALG 3VII</strain>
    </source>
</reference>
<evidence type="ECO:0000256" key="5">
    <source>
        <dbReference type="ARBA" id="ARBA00022692"/>
    </source>
</evidence>
<feature type="transmembrane region" description="Helical" evidence="9">
    <location>
        <begin position="141"/>
        <end position="159"/>
    </location>
</feature>
<evidence type="ECO:0000256" key="2">
    <source>
        <dbReference type="ARBA" id="ARBA00008540"/>
    </source>
</evidence>
<comment type="subcellular location">
    <subcellularLocation>
        <location evidence="9">Cell inner membrane</location>
        <topology evidence="9">Multi-pass membrane protein</topology>
    </subcellularLocation>
    <subcellularLocation>
        <location evidence="1">Cell membrane</location>
        <topology evidence="1">Multi-pass membrane protein</topology>
    </subcellularLocation>
</comment>
<evidence type="ECO:0000256" key="9">
    <source>
        <dbReference type="RuleBase" id="RU362122"/>
    </source>
</evidence>
<comment type="similarity">
    <text evidence="2 9">Belongs to the branched chain amino acid transporter family.</text>
</comment>
<dbReference type="GO" id="GO:0005304">
    <property type="term" value="F:L-valine transmembrane transporter activity"/>
    <property type="evidence" value="ECO:0007669"/>
    <property type="project" value="TreeGrafter"/>
</dbReference>
<feature type="transmembrane region" description="Helical" evidence="9">
    <location>
        <begin position="5"/>
        <end position="23"/>
    </location>
</feature>
<feature type="transmembrane region" description="Helical" evidence="9">
    <location>
        <begin position="270"/>
        <end position="292"/>
    </location>
</feature>
<dbReference type="InterPro" id="IPR004685">
    <property type="entry name" value="Brnchd-chn_aa_trnsp_Livcs"/>
</dbReference>
<feature type="transmembrane region" description="Helical" evidence="9">
    <location>
        <begin position="78"/>
        <end position="100"/>
    </location>
</feature>
<feature type="transmembrane region" description="Helical" evidence="9">
    <location>
        <begin position="35"/>
        <end position="57"/>
    </location>
</feature>
<dbReference type="AlphaFoldDB" id="A0A2U8BSL8"/>
<feature type="transmembrane region" description="Helical" evidence="9">
    <location>
        <begin position="106"/>
        <end position="129"/>
    </location>
</feature>
<evidence type="ECO:0000256" key="1">
    <source>
        <dbReference type="ARBA" id="ARBA00004651"/>
    </source>
</evidence>
<keyword evidence="11" id="KW-1185">Reference proteome</keyword>
<dbReference type="OrthoDB" id="9783920at2"/>
<protein>
    <recommendedName>
        <fullName evidence="9">Branched-chain amino acid transport system carrier protein</fullName>
    </recommendedName>
</protein>
<gene>
    <name evidence="10" type="ORF">Fsol_00519</name>
</gene>
<proteinExistence type="inferred from homology"/>
<dbReference type="GO" id="GO:0015190">
    <property type="term" value="F:L-leucine transmembrane transporter activity"/>
    <property type="evidence" value="ECO:0007669"/>
    <property type="project" value="TreeGrafter"/>
</dbReference>
<keyword evidence="3 9" id="KW-0813">Transport</keyword>
<keyword evidence="5 9" id="KW-0812">Transmembrane</keyword>
<comment type="caution">
    <text evidence="9">Lacks conserved residue(s) required for the propagation of feature annotation.</text>
</comment>
<dbReference type="EMBL" id="CP025989">
    <property type="protein sequence ID" value="AWD33313.1"/>
    <property type="molecule type" value="Genomic_DNA"/>
</dbReference>
<keyword evidence="4" id="KW-1003">Cell membrane</keyword>
<keyword evidence="7 9" id="KW-1133">Transmembrane helix</keyword>
<dbReference type="PANTHER" id="PTHR30588:SF0">
    <property type="entry name" value="BRANCHED-CHAIN AMINO ACID PERMEASE BRNQ"/>
    <property type="match status" value="1"/>
</dbReference>
<dbReference type="GO" id="GO:0015818">
    <property type="term" value="P:isoleucine transport"/>
    <property type="evidence" value="ECO:0007669"/>
    <property type="project" value="TreeGrafter"/>
</dbReference>
<dbReference type="RefSeq" id="WP_108673331.1">
    <property type="nucleotide sequence ID" value="NZ_CP025989.1"/>
</dbReference>
<evidence type="ECO:0000256" key="7">
    <source>
        <dbReference type="ARBA" id="ARBA00022989"/>
    </source>
</evidence>
<evidence type="ECO:0000313" key="11">
    <source>
        <dbReference type="Proteomes" id="UP000244519"/>
    </source>
</evidence>
<feature type="transmembrane region" description="Helical" evidence="9">
    <location>
        <begin position="179"/>
        <end position="198"/>
    </location>
</feature>
<dbReference type="GO" id="GO:0005886">
    <property type="term" value="C:plasma membrane"/>
    <property type="evidence" value="ECO:0007669"/>
    <property type="project" value="UniProtKB-SubCell"/>
</dbReference>
<accession>A0A2U8BSL8</accession>
<feature type="transmembrane region" description="Helical" evidence="9">
    <location>
        <begin position="330"/>
        <end position="350"/>
    </location>
</feature>
<sequence length="382" mass="42528">MKSALFYGFAIFAMFFGSGNIIFPLQVGILLKGEWLFGAFGLLITGVLLPFLGMFAVKMHKGSYESFFGEGGKIARKVLPLITLSLLGSIGVVPRCVAVAHGAMKYAFSDIELSSFSAIFCILMFLFCIKERWLLSMLGKWMSPMLFVLLASVILIGLMKEEDIVLSDVYPDAFNQGFIIGYHTMDLLAAFFFSTLIFNQIKDTIPPLAGAKEIIRIAIFPMLCGAMILSFVYIGLVFLGAKYSNVVQDVAPEFLLATVVNYIVPDYGKVVVGVIVTLSCFTTAVALNSIYARYLSSILKIAKSFHGVLFFTTFTSFAFSQMNFEGISNFLNPILEMIYPNLIVLTLLSVIMHGKYYHFRIFIFYISVLITCLKHFKFSSLT</sequence>
<feature type="transmembrane region" description="Helical" evidence="9">
    <location>
        <begin position="219"/>
        <end position="241"/>
    </location>
</feature>
<evidence type="ECO:0000313" key="10">
    <source>
        <dbReference type="EMBL" id="AWD33313.1"/>
    </source>
</evidence>
<evidence type="ECO:0000256" key="8">
    <source>
        <dbReference type="ARBA" id="ARBA00023136"/>
    </source>
</evidence>
<name>A0A2U8BSL8_9RICK</name>
<dbReference type="GO" id="GO:0015820">
    <property type="term" value="P:L-leucine transport"/>
    <property type="evidence" value="ECO:0007669"/>
    <property type="project" value="TreeGrafter"/>
</dbReference>
<feature type="transmembrane region" description="Helical" evidence="9">
    <location>
        <begin position="357"/>
        <end position="376"/>
    </location>
</feature>
<keyword evidence="8 9" id="KW-0472">Membrane</keyword>
<evidence type="ECO:0000256" key="4">
    <source>
        <dbReference type="ARBA" id="ARBA00022475"/>
    </source>
</evidence>